<keyword evidence="3" id="KW-0479">Metal-binding</keyword>
<evidence type="ECO:0000313" key="10">
    <source>
        <dbReference type="EMBL" id="KJV09403.1"/>
    </source>
</evidence>
<keyword evidence="1" id="KW-0813">Transport</keyword>
<dbReference type="Proteomes" id="UP000033774">
    <property type="component" value="Unassembled WGS sequence"/>
</dbReference>
<dbReference type="OrthoDB" id="7428628at2"/>
<evidence type="ECO:0000256" key="3">
    <source>
        <dbReference type="ARBA" id="ARBA00022723"/>
    </source>
</evidence>
<keyword evidence="11" id="KW-1185">Reference proteome</keyword>
<keyword evidence="6" id="KW-0411">Iron-sulfur</keyword>
<dbReference type="GO" id="GO:0046872">
    <property type="term" value="F:metal ion binding"/>
    <property type="evidence" value="ECO:0007669"/>
    <property type="project" value="UniProtKB-KW"/>
</dbReference>
<dbReference type="AlphaFoldDB" id="A0A0F3IS66"/>
<comment type="caution">
    <text evidence="10">The sequence shown here is derived from an EMBL/GenBank/DDBJ whole genome shotgun (WGS) entry which is preliminary data.</text>
</comment>
<evidence type="ECO:0000256" key="6">
    <source>
        <dbReference type="ARBA" id="ARBA00023014"/>
    </source>
</evidence>
<dbReference type="RefSeq" id="WP_045776003.1">
    <property type="nucleotide sequence ID" value="NZ_LAJY01000290.1"/>
</dbReference>
<proteinExistence type="inferred from homology"/>
<evidence type="ECO:0000256" key="4">
    <source>
        <dbReference type="ARBA" id="ARBA00022982"/>
    </source>
</evidence>
<name>A0A0F3IS66_9PROT</name>
<sequence length="65" mass="7010">MIVCVCNALSERDLVRARESGAATLAALYKAHGCQVKCGRCVGHARSLLPEAPVERRRQMEVTGA</sequence>
<protein>
    <recommendedName>
        <fullName evidence="7">Bacterioferritin-associated ferredoxin</fullName>
    </recommendedName>
</protein>
<evidence type="ECO:0000313" key="11">
    <source>
        <dbReference type="Proteomes" id="UP000033774"/>
    </source>
</evidence>
<gene>
    <name evidence="10" type="ORF">VZ95_11735</name>
</gene>
<keyword evidence="2" id="KW-0001">2Fe-2S</keyword>
<evidence type="ECO:0000256" key="5">
    <source>
        <dbReference type="ARBA" id="ARBA00023004"/>
    </source>
</evidence>
<feature type="domain" description="BFD-like [2Fe-2S]-binding" evidence="9">
    <location>
        <begin position="2"/>
        <end position="49"/>
    </location>
</feature>
<comment type="similarity">
    <text evidence="8">Belongs to the Bfd family.</text>
</comment>
<accession>A0A0F3IS66</accession>
<dbReference type="PANTHER" id="PTHR37424:SF1">
    <property type="entry name" value="BACTERIOFERRITIN-ASSOCIATED FERREDOXIN"/>
    <property type="match status" value="1"/>
</dbReference>
<dbReference type="InterPro" id="IPR041854">
    <property type="entry name" value="BFD-like_2Fe2S-bd_dom_sf"/>
</dbReference>
<keyword evidence="5" id="KW-0408">Iron</keyword>
<evidence type="ECO:0000256" key="1">
    <source>
        <dbReference type="ARBA" id="ARBA00022448"/>
    </source>
</evidence>
<dbReference type="GO" id="GO:0051537">
    <property type="term" value="F:2 iron, 2 sulfur cluster binding"/>
    <property type="evidence" value="ECO:0007669"/>
    <property type="project" value="UniProtKB-KW"/>
</dbReference>
<dbReference type="PANTHER" id="PTHR37424">
    <property type="entry name" value="BACTERIOFERRITIN-ASSOCIATED FERREDOXIN"/>
    <property type="match status" value="1"/>
</dbReference>
<evidence type="ECO:0000256" key="7">
    <source>
        <dbReference type="ARBA" id="ARBA00039386"/>
    </source>
</evidence>
<reference evidence="10 11" key="1">
    <citation type="submission" date="2015-03" db="EMBL/GenBank/DDBJ databases">
        <title>Draft genome sequence of Elstera litoralis.</title>
        <authorList>
            <person name="Rahalkar M.C."/>
            <person name="Dhakephalkar P.K."/>
            <person name="Pore S.D."/>
            <person name="Arora P."/>
            <person name="Kapse N.G."/>
            <person name="Pandit P.S."/>
        </authorList>
    </citation>
    <scope>NUCLEOTIDE SEQUENCE [LARGE SCALE GENOMIC DNA]</scope>
    <source>
        <strain evidence="10 11">Dia-1</strain>
    </source>
</reference>
<dbReference type="InterPro" id="IPR007419">
    <property type="entry name" value="BFD-like_2Fe2S-bd_dom"/>
</dbReference>
<evidence type="ECO:0000256" key="8">
    <source>
        <dbReference type="ARBA" id="ARBA00046332"/>
    </source>
</evidence>
<dbReference type="Gene3D" id="1.10.10.1100">
    <property type="entry name" value="BFD-like [2Fe-2S]-binding domain"/>
    <property type="match status" value="1"/>
</dbReference>
<keyword evidence="4" id="KW-0249">Electron transport</keyword>
<evidence type="ECO:0000259" key="9">
    <source>
        <dbReference type="Pfam" id="PF04324"/>
    </source>
</evidence>
<evidence type="ECO:0000256" key="2">
    <source>
        <dbReference type="ARBA" id="ARBA00022714"/>
    </source>
</evidence>
<dbReference type="Pfam" id="PF04324">
    <property type="entry name" value="Fer2_BFD"/>
    <property type="match status" value="1"/>
</dbReference>
<dbReference type="EMBL" id="LAJY01000290">
    <property type="protein sequence ID" value="KJV09403.1"/>
    <property type="molecule type" value="Genomic_DNA"/>
</dbReference>
<organism evidence="10 11">
    <name type="scientific">Elstera litoralis</name>
    <dbReference type="NCBI Taxonomy" id="552518"/>
    <lineage>
        <taxon>Bacteria</taxon>
        <taxon>Pseudomonadati</taxon>
        <taxon>Pseudomonadota</taxon>
        <taxon>Alphaproteobacteria</taxon>
        <taxon>Rhodospirillales</taxon>
        <taxon>Rhodospirillaceae</taxon>
        <taxon>Elstera</taxon>
    </lineage>
</organism>
<dbReference type="InterPro" id="IPR052371">
    <property type="entry name" value="BFD-associated_ferredoxin"/>
</dbReference>